<dbReference type="Pfam" id="PF03030">
    <property type="entry name" value="H_PPase"/>
    <property type="match status" value="1"/>
</dbReference>
<evidence type="ECO:0000256" key="9">
    <source>
        <dbReference type="ARBA" id="ARBA00023136"/>
    </source>
</evidence>
<keyword evidence="8" id="KW-0406">Ion transport</keyword>
<feature type="transmembrane region" description="Helical" evidence="10">
    <location>
        <begin position="159"/>
        <end position="177"/>
    </location>
</feature>
<proteinExistence type="predicted"/>
<dbReference type="RefSeq" id="XP_038979906.1">
    <property type="nucleotide sequence ID" value="XM_039123978.1"/>
</dbReference>
<evidence type="ECO:0000256" key="4">
    <source>
        <dbReference type="ARBA" id="ARBA00022692"/>
    </source>
</evidence>
<organism evidence="11 12">
    <name type="scientific">Phoenix dactylifera</name>
    <name type="common">Date palm</name>
    <dbReference type="NCBI Taxonomy" id="42345"/>
    <lineage>
        <taxon>Eukaryota</taxon>
        <taxon>Viridiplantae</taxon>
        <taxon>Streptophyta</taxon>
        <taxon>Embryophyta</taxon>
        <taxon>Tracheophyta</taxon>
        <taxon>Spermatophyta</taxon>
        <taxon>Magnoliopsida</taxon>
        <taxon>Liliopsida</taxon>
        <taxon>Arecaceae</taxon>
        <taxon>Coryphoideae</taxon>
        <taxon>Phoeniceae</taxon>
        <taxon>Phoenix</taxon>
    </lineage>
</organism>
<dbReference type="GO" id="GO:0004427">
    <property type="term" value="F:inorganic diphosphate phosphatase activity"/>
    <property type="evidence" value="ECO:0007669"/>
    <property type="project" value="InterPro"/>
</dbReference>
<accession>A0A8B9A008</accession>
<dbReference type="GeneID" id="120110017"/>
<evidence type="ECO:0000256" key="1">
    <source>
        <dbReference type="ARBA" id="ARBA00004127"/>
    </source>
</evidence>
<dbReference type="AlphaFoldDB" id="A0A8B9A008"/>
<feature type="transmembrane region" description="Helical" evidence="10">
    <location>
        <begin position="198"/>
        <end position="222"/>
    </location>
</feature>
<keyword evidence="11" id="KW-1185">Reference proteome</keyword>
<keyword evidence="4 10" id="KW-0812">Transmembrane</keyword>
<gene>
    <name evidence="12" type="primary">LOC120110017</name>
</gene>
<evidence type="ECO:0000256" key="2">
    <source>
        <dbReference type="ARBA" id="ARBA00013242"/>
    </source>
</evidence>
<evidence type="ECO:0000313" key="11">
    <source>
        <dbReference type="Proteomes" id="UP000228380"/>
    </source>
</evidence>
<dbReference type="GO" id="GO:0012505">
    <property type="term" value="C:endomembrane system"/>
    <property type="evidence" value="ECO:0007669"/>
    <property type="project" value="UniProtKB-SubCell"/>
</dbReference>
<evidence type="ECO:0000256" key="5">
    <source>
        <dbReference type="ARBA" id="ARBA00022842"/>
    </source>
</evidence>
<dbReference type="GO" id="GO:0009678">
    <property type="term" value="F:diphosphate hydrolysis-driven proton transmembrane transporter activity"/>
    <property type="evidence" value="ECO:0007669"/>
    <property type="project" value="UniProtKB-EC"/>
</dbReference>
<evidence type="ECO:0000256" key="6">
    <source>
        <dbReference type="ARBA" id="ARBA00022967"/>
    </source>
</evidence>
<feature type="transmembrane region" description="Helical" evidence="10">
    <location>
        <begin position="38"/>
        <end position="66"/>
    </location>
</feature>
<dbReference type="PANTHER" id="PTHR31998">
    <property type="entry name" value="K(+)-INSENSITIVE PYROPHOSPHATE-ENERGIZED PROTON PUMP"/>
    <property type="match status" value="1"/>
</dbReference>
<feature type="transmembrane region" description="Helical" evidence="10">
    <location>
        <begin position="129"/>
        <end position="147"/>
    </location>
</feature>
<dbReference type="EC" id="7.1.3.1" evidence="2"/>
<evidence type="ECO:0000256" key="3">
    <source>
        <dbReference type="ARBA" id="ARBA00022448"/>
    </source>
</evidence>
<sequence>MNSSHAVAMDDEMENGMGSYQERPRTFPSMRSKSYAPWIVRIFMGINPRGLFVLLLLAFGAVFYVGASTSPIIVFVLSICIISFFFSIYLAKWVLAKDEGPPEMSQISDAIRDGAEGFFRTQYGTISKMAILLALVILGIYLFRTTTPQQESSGLGRSTSAYITVAAFLLGALCFRVSSAARRSAREALQIAVRAGGFSAIVVVGMAVIGVAVLYATFYVWLGVDSPGSMKVTDLPLSLLDMVLVPHLLPFLPNWVVEYTLKAADVGADLVGKVEQGIPEDDPRNPAVIADLVF</sequence>
<reference evidence="11" key="1">
    <citation type="journal article" date="2019" name="Nat. Commun.">
        <title>Genome-wide association mapping of date palm fruit traits.</title>
        <authorList>
            <person name="Hazzouri K.M."/>
            <person name="Gros-Balthazard M."/>
            <person name="Flowers J.M."/>
            <person name="Copetti D."/>
            <person name="Lemansour A."/>
            <person name="Lebrun M."/>
            <person name="Masmoudi K."/>
            <person name="Ferrand S."/>
            <person name="Dhar M.I."/>
            <person name="Fresquez Z.A."/>
            <person name="Rosas U."/>
            <person name="Zhang J."/>
            <person name="Talag J."/>
            <person name="Lee S."/>
            <person name="Kudrna D."/>
            <person name="Powell R.F."/>
            <person name="Leitch I.J."/>
            <person name="Krueger R.R."/>
            <person name="Wing R.A."/>
            <person name="Amiri K.M.A."/>
            <person name="Purugganan M.D."/>
        </authorList>
    </citation>
    <scope>NUCLEOTIDE SEQUENCE [LARGE SCALE GENOMIC DNA]</scope>
    <source>
        <strain evidence="11">cv. Khalas</strain>
    </source>
</reference>
<dbReference type="GO" id="GO:0016020">
    <property type="term" value="C:membrane"/>
    <property type="evidence" value="ECO:0007669"/>
    <property type="project" value="InterPro"/>
</dbReference>
<protein>
    <recommendedName>
        <fullName evidence="2">H(+)-exporting diphosphatase</fullName>
        <ecNumber evidence="2">7.1.3.1</ecNumber>
    </recommendedName>
</protein>
<comment type="subcellular location">
    <subcellularLocation>
        <location evidence="1">Endomembrane system</location>
        <topology evidence="1">Multi-pass membrane protein</topology>
    </subcellularLocation>
</comment>
<keyword evidence="7 10" id="KW-1133">Transmembrane helix</keyword>
<keyword evidence="9 10" id="KW-0472">Membrane</keyword>
<reference evidence="12" key="2">
    <citation type="submission" date="2025-08" db="UniProtKB">
        <authorList>
            <consortium name="RefSeq"/>
        </authorList>
    </citation>
    <scope>IDENTIFICATION</scope>
    <source>
        <tissue evidence="12">Young leaves</tissue>
    </source>
</reference>
<name>A0A8B9A008_PHODC</name>
<keyword evidence="5" id="KW-0460">Magnesium</keyword>
<dbReference type="InterPro" id="IPR004131">
    <property type="entry name" value="PPase-energised_H-pump"/>
</dbReference>
<evidence type="ECO:0000256" key="8">
    <source>
        <dbReference type="ARBA" id="ARBA00023065"/>
    </source>
</evidence>
<evidence type="ECO:0000256" key="7">
    <source>
        <dbReference type="ARBA" id="ARBA00022989"/>
    </source>
</evidence>
<evidence type="ECO:0000256" key="10">
    <source>
        <dbReference type="SAM" id="Phobius"/>
    </source>
</evidence>
<dbReference type="Proteomes" id="UP000228380">
    <property type="component" value="Chromosome 2"/>
</dbReference>
<dbReference type="KEGG" id="pda:120110017"/>
<keyword evidence="6" id="KW-1278">Translocase</keyword>
<dbReference type="OrthoDB" id="1711162at2759"/>
<keyword evidence="3" id="KW-0813">Transport</keyword>
<evidence type="ECO:0000313" key="12">
    <source>
        <dbReference type="RefSeq" id="XP_038979906.1"/>
    </source>
</evidence>
<feature type="transmembrane region" description="Helical" evidence="10">
    <location>
        <begin position="72"/>
        <end position="95"/>
    </location>
</feature>